<dbReference type="InterPro" id="IPR002938">
    <property type="entry name" value="FAD-bd"/>
</dbReference>
<evidence type="ECO:0000313" key="4">
    <source>
        <dbReference type="Proteomes" id="UP001149140"/>
    </source>
</evidence>
<dbReference type="PRINTS" id="PR00420">
    <property type="entry name" value="RNGMNOXGNASE"/>
</dbReference>
<sequence>MRTQVAIVGGGPAGLMLGRLLELRGIESVVIERRDREYVQQRVRAGVLEQATMDLMDEVGLGARMHAEGLVHGGVELRFDGEGHRIALSDLTGGRAITIYGQQEVVKDLIEARVASDLPLYFEVSDVSVDPAAPSVRFTHEGVDHVLECDVIAGCDGFHGVCRPTIADVLTVYEREYPFGWLGILAECEPSSDELIYAHHERGFALASMRSPTVTRMYLQCEPDEDVANWSDQAIWNELDRRFGMSVNRGDVFEKGVTPMRSFVVEPMQHERLYLAGDAAHIVPPTGAKGLNTAMADVYLLAHGIDAFYGGDDSRLAAYSSRALERVWRVQHFSWWMTSMLHRFAGDDDFQLKLQQSQLRYTVSSAAQATALAENYVGMPFIAE</sequence>
<dbReference type="PANTHER" id="PTHR43476:SF5">
    <property type="entry name" value="FAD-DEPENDENT MONOOXYGENASE"/>
    <property type="match status" value="1"/>
</dbReference>
<feature type="domain" description="FAD-binding" evidence="2">
    <location>
        <begin position="2"/>
        <end position="333"/>
    </location>
</feature>
<dbReference type="NCBIfam" id="NF006091">
    <property type="entry name" value="PRK08243.1"/>
    <property type="match status" value="1"/>
</dbReference>
<proteinExistence type="predicted"/>
<dbReference type="Proteomes" id="UP001149140">
    <property type="component" value="Unassembled WGS sequence"/>
</dbReference>
<evidence type="ECO:0000313" key="3">
    <source>
        <dbReference type="EMBL" id="MDA0164266.1"/>
    </source>
</evidence>
<keyword evidence="1" id="KW-0560">Oxidoreductase</keyword>
<dbReference type="Gene3D" id="3.50.50.60">
    <property type="entry name" value="FAD/NAD(P)-binding domain"/>
    <property type="match status" value="1"/>
</dbReference>
<organism evidence="3 4">
    <name type="scientific">Solirubrobacter ginsenosidimutans</name>
    <dbReference type="NCBI Taxonomy" id="490573"/>
    <lineage>
        <taxon>Bacteria</taxon>
        <taxon>Bacillati</taxon>
        <taxon>Actinomycetota</taxon>
        <taxon>Thermoleophilia</taxon>
        <taxon>Solirubrobacterales</taxon>
        <taxon>Solirubrobacteraceae</taxon>
        <taxon>Solirubrobacter</taxon>
    </lineage>
</organism>
<dbReference type="PANTHER" id="PTHR43476">
    <property type="entry name" value="3-(3-HYDROXY-PHENYL)PROPIONATE/3-HYDROXYCINNAMIC ACID HYDROXYLASE"/>
    <property type="match status" value="1"/>
</dbReference>
<name>A0A9X3S5J7_9ACTN</name>
<dbReference type="InterPro" id="IPR050631">
    <property type="entry name" value="PheA/TfdB_FAD_monoxygenase"/>
</dbReference>
<dbReference type="Gene3D" id="3.30.9.10">
    <property type="entry name" value="D-Amino Acid Oxidase, subunit A, domain 2"/>
    <property type="match status" value="1"/>
</dbReference>
<dbReference type="GO" id="GO:0071949">
    <property type="term" value="F:FAD binding"/>
    <property type="evidence" value="ECO:0007669"/>
    <property type="project" value="InterPro"/>
</dbReference>
<dbReference type="AlphaFoldDB" id="A0A9X3S5J7"/>
<dbReference type="SUPFAM" id="SSF51905">
    <property type="entry name" value="FAD/NAD(P)-binding domain"/>
    <property type="match status" value="1"/>
</dbReference>
<dbReference type="RefSeq" id="WP_270043518.1">
    <property type="nucleotide sequence ID" value="NZ_JAPDOD010000032.1"/>
</dbReference>
<evidence type="ECO:0000259" key="2">
    <source>
        <dbReference type="Pfam" id="PF01494"/>
    </source>
</evidence>
<dbReference type="Pfam" id="PF01494">
    <property type="entry name" value="FAD_binding_3"/>
    <property type="match status" value="1"/>
</dbReference>
<dbReference type="EMBL" id="JAPDOD010000032">
    <property type="protein sequence ID" value="MDA0164266.1"/>
    <property type="molecule type" value="Genomic_DNA"/>
</dbReference>
<protein>
    <submittedName>
        <fullName evidence="3">4-hydroxybenzoate 3-monooxygenase</fullName>
    </submittedName>
</protein>
<dbReference type="GO" id="GO:0016491">
    <property type="term" value="F:oxidoreductase activity"/>
    <property type="evidence" value="ECO:0007669"/>
    <property type="project" value="UniProtKB-KW"/>
</dbReference>
<evidence type="ECO:0000256" key="1">
    <source>
        <dbReference type="ARBA" id="ARBA00023002"/>
    </source>
</evidence>
<keyword evidence="4" id="KW-1185">Reference proteome</keyword>
<dbReference type="InterPro" id="IPR036188">
    <property type="entry name" value="FAD/NAD-bd_sf"/>
</dbReference>
<gene>
    <name evidence="3" type="ORF">OM076_28605</name>
</gene>
<reference evidence="3" key="1">
    <citation type="submission" date="2022-10" db="EMBL/GenBank/DDBJ databases">
        <title>The WGS of Solirubrobacter ginsenosidimutans DSM 21036.</title>
        <authorList>
            <person name="Jiang Z."/>
        </authorList>
    </citation>
    <scope>NUCLEOTIDE SEQUENCE</scope>
    <source>
        <strain evidence="3">DSM 21036</strain>
    </source>
</reference>
<dbReference type="SUPFAM" id="SSF54373">
    <property type="entry name" value="FAD-linked reductases, C-terminal domain"/>
    <property type="match status" value="1"/>
</dbReference>
<comment type="caution">
    <text evidence="3">The sequence shown here is derived from an EMBL/GenBank/DDBJ whole genome shotgun (WGS) entry which is preliminary data.</text>
</comment>
<accession>A0A9X3S5J7</accession>